<feature type="domain" description="JmjC" evidence="4">
    <location>
        <begin position="301"/>
        <end position="467"/>
    </location>
</feature>
<dbReference type="GO" id="GO:0006355">
    <property type="term" value="P:regulation of DNA-templated transcription"/>
    <property type="evidence" value="ECO:0007669"/>
    <property type="project" value="TreeGrafter"/>
</dbReference>
<keyword evidence="2" id="KW-0408">Iron</keyword>
<dbReference type="Proteomes" id="UP001172155">
    <property type="component" value="Unassembled WGS sequence"/>
</dbReference>
<dbReference type="PANTHER" id="PTHR10694">
    <property type="entry name" value="LYSINE-SPECIFIC DEMETHYLASE"/>
    <property type="match status" value="1"/>
</dbReference>
<dbReference type="InterPro" id="IPR003347">
    <property type="entry name" value="JmjC_dom"/>
</dbReference>
<feature type="compositionally biased region" description="Acidic residues" evidence="3">
    <location>
        <begin position="485"/>
        <end position="495"/>
    </location>
</feature>
<feature type="region of interest" description="Disordered" evidence="3">
    <location>
        <begin position="644"/>
        <end position="663"/>
    </location>
</feature>
<accession>A0AA40F9G5</accession>
<evidence type="ECO:0000256" key="1">
    <source>
        <dbReference type="ARBA" id="ARBA00022723"/>
    </source>
</evidence>
<sequence length="1198" mass="131734">MMDALQGKVEALDSEVRQIGDSLRNYLHFGTTGVRTVKPPGTKAGRDLLQHLLARIEQVSAELTNVSKISSDVSPPGPDTPQSYGSPIAHQQSPVPHHQQETPPVLPAEARPPPSPPSPPSPERPSAPTPQAALLTNTGPAPPLLLDPRSNPPAQAQASRQSCPAPQTLPISGQPLLCDHASPLFACTYRDVNILNEERFEGYSAHPIVQDRGYFKLQVGDLPPLVVEKMDRPTRDHATSFRYKMDAQGNVKVDSGKRVKFSNPRLPFPHSAKKEWTFEEQRALWNGAALNPPKGSMSYIIGNPLFQDVELAPGEKLKRRGRTILEGINTQYVYFNLTGKTITTMHREDAHVRSENLLRSGEHKFWCFVKPKSTARFEEQMKLVYPQMRGCSQAVRHLSLHIPPFQLEKWGVEYTLDYCVPGQAVVTEPGTYHQVLNLGKNYAIAINVEYMSSPDDPVDYTFCDDACPDKFAMTADDFKFHSKEEGEEEEEEEKGEDTSSMVQELPGSTQALAPPLNGRAPELPELSRVQSQQPPAPPPGQPSAESLAPPPIGEPQTAVLAPPPSEMDLAPRPTTEGTSSPTRTTTAEPMQTLEHRNLQPRAHGSHDERLGANVLLELGVSSPAGGLPMNQPLSSRPILESPRLSMEQAPTPPIYPDAETPTSLLPDAIAKRATVLSRDVISDLAMPRDLPGPMLQPPLPRAAAKHTNPFSRPRGGNGLSLPLGPLRHLRAPYASEKPMPYSPPTVASMPPQTLAPSPPSISGPTIEKPPLHPPPHVMASPIPERPISERPPSPSMRNEVLGVPAPVPSQPTSGPAYDTTAEPPKGKKRSATSAPAQKAPKKSRISRKKALPLVPVSDAAPISVPTSEVALVPLVLPASPKRIAFRSLAALCAPKAAFERLNELGNPTVFTLIARVELQQDSGDAIHIFLRRFVKMILADLATKYSQGQDEQPPDLEKAMGFLLERLGWNEKDREKLYDFIREGRCWKALCGFDDGLLCIMPLDDEFVNLAVYQQDVQGLLAQFQSPVYRTLSSALPGFAWEGMDPVLQPHVEINQNIFVLDGHEWPTPAGWKVTWPWPSDPTIIRAGGHCQLCKKRAGCICLAKLDGRANIYFTPDGTIRSRALFRRGRPLGELVGEMVPFCRPDLENQAVAEIYPGRHGNWVRKFKVLRVAGRWRVVLITAKYGRGFEWRALFFSW</sequence>
<dbReference type="GO" id="GO:0046872">
    <property type="term" value="F:metal ion binding"/>
    <property type="evidence" value="ECO:0007669"/>
    <property type="project" value="UniProtKB-KW"/>
</dbReference>
<evidence type="ECO:0000256" key="3">
    <source>
        <dbReference type="SAM" id="MobiDB-lite"/>
    </source>
</evidence>
<feature type="compositionally biased region" description="Pro residues" evidence="3">
    <location>
        <begin position="104"/>
        <end position="128"/>
    </location>
</feature>
<feature type="region of interest" description="Disordered" evidence="3">
    <location>
        <begin position="67"/>
        <end position="167"/>
    </location>
</feature>
<dbReference type="GO" id="GO:0000785">
    <property type="term" value="C:chromatin"/>
    <property type="evidence" value="ECO:0007669"/>
    <property type="project" value="TreeGrafter"/>
</dbReference>
<evidence type="ECO:0000256" key="2">
    <source>
        <dbReference type="ARBA" id="ARBA00023004"/>
    </source>
</evidence>
<gene>
    <name evidence="5" type="ORF">B0T18DRAFT_397005</name>
</gene>
<evidence type="ECO:0000259" key="4">
    <source>
        <dbReference type="PROSITE" id="PS51184"/>
    </source>
</evidence>
<feature type="compositionally biased region" description="Polar residues" evidence="3">
    <location>
        <begin position="80"/>
        <end position="94"/>
    </location>
</feature>
<keyword evidence="6" id="KW-1185">Reference proteome</keyword>
<protein>
    <recommendedName>
        <fullName evidence="4">JmjC domain-containing protein</fullName>
    </recommendedName>
</protein>
<feature type="compositionally biased region" description="Polar residues" evidence="3">
    <location>
        <begin position="498"/>
        <end position="511"/>
    </location>
</feature>
<organism evidence="5 6">
    <name type="scientific">Schizothecium vesticola</name>
    <dbReference type="NCBI Taxonomy" id="314040"/>
    <lineage>
        <taxon>Eukaryota</taxon>
        <taxon>Fungi</taxon>
        <taxon>Dikarya</taxon>
        <taxon>Ascomycota</taxon>
        <taxon>Pezizomycotina</taxon>
        <taxon>Sordariomycetes</taxon>
        <taxon>Sordariomycetidae</taxon>
        <taxon>Sordariales</taxon>
        <taxon>Schizotheciaceae</taxon>
        <taxon>Schizothecium</taxon>
    </lineage>
</organism>
<dbReference type="PROSITE" id="PS51184">
    <property type="entry name" value="JMJC"/>
    <property type="match status" value="1"/>
</dbReference>
<dbReference type="GO" id="GO:0005634">
    <property type="term" value="C:nucleus"/>
    <property type="evidence" value="ECO:0007669"/>
    <property type="project" value="TreeGrafter"/>
</dbReference>
<comment type="caution">
    <text evidence="5">The sequence shown here is derived from an EMBL/GenBank/DDBJ whole genome shotgun (WGS) entry which is preliminary data.</text>
</comment>
<dbReference type="Gene3D" id="2.60.120.650">
    <property type="entry name" value="Cupin"/>
    <property type="match status" value="1"/>
</dbReference>
<proteinExistence type="predicted"/>
<evidence type="ECO:0000313" key="5">
    <source>
        <dbReference type="EMBL" id="KAK0753502.1"/>
    </source>
</evidence>
<feature type="compositionally biased region" description="Basic residues" evidence="3">
    <location>
        <begin position="839"/>
        <end position="849"/>
    </location>
</feature>
<dbReference type="Pfam" id="PF02373">
    <property type="entry name" value="JmjC"/>
    <property type="match status" value="1"/>
</dbReference>
<evidence type="ECO:0000313" key="6">
    <source>
        <dbReference type="Proteomes" id="UP001172155"/>
    </source>
</evidence>
<dbReference type="SUPFAM" id="SSF51197">
    <property type="entry name" value="Clavaminate synthase-like"/>
    <property type="match status" value="1"/>
</dbReference>
<keyword evidence="1" id="KW-0479">Metal-binding</keyword>
<dbReference type="GO" id="GO:0034647">
    <property type="term" value="F:histone H3K4me/H3K4me2/H3K4me3 demethylase activity"/>
    <property type="evidence" value="ECO:0007669"/>
    <property type="project" value="TreeGrafter"/>
</dbReference>
<reference evidence="5" key="1">
    <citation type="submission" date="2023-06" db="EMBL/GenBank/DDBJ databases">
        <title>Genome-scale phylogeny and comparative genomics of the fungal order Sordariales.</title>
        <authorList>
            <consortium name="Lawrence Berkeley National Laboratory"/>
            <person name="Hensen N."/>
            <person name="Bonometti L."/>
            <person name="Westerberg I."/>
            <person name="Brannstrom I.O."/>
            <person name="Guillou S."/>
            <person name="Cros-Aarteil S."/>
            <person name="Calhoun S."/>
            <person name="Haridas S."/>
            <person name="Kuo A."/>
            <person name="Mondo S."/>
            <person name="Pangilinan J."/>
            <person name="Riley R."/>
            <person name="LaButti K."/>
            <person name="Andreopoulos B."/>
            <person name="Lipzen A."/>
            <person name="Chen C."/>
            <person name="Yanf M."/>
            <person name="Daum C."/>
            <person name="Ng V."/>
            <person name="Clum A."/>
            <person name="Steindorff A."/>
            <person name="Ohm R."/>
            <person name="Martin F."/>
            <person name="Silar P."/>
            <person name="Natvig D."/>
            <person name="Lalanne C."/>
            <person name="Gautier V."/>
            <person name="Ament-velasquez S.L."/>
            <person name="Kruys A."/>
            <person name="Hutchinson M.I."/>
            <person name="Powell A.J."/>
            <person name="Barry K."/>
            <person name="Miller A.N."/>
            <person name="Grigoriev I.V."/>
            <person name="Debuchy R."/>
            <person name="Gladieux P."/>
            <person name="Thoren M.H."/>
            <person name="Johannesson H."/>
        </authorList>
    </citation>
    <scope>NUCLEOTIDE SEQUENCE</scope>
    <source>
        <strain evidence="5">SMH3187-1</strain>
    </source>
</reference>
<feature type="region of interest" description="Disordered" evidence="3">
    <location>
        <begin position="482"/>
        <end position="606"/>
    </location>
</feature>
<dbReference type="EMBL" id="JAUKUD010000001">
    <property type="protein sequence ID" value="KAK0753502.1"/>
    <property type="molecule type" value="Genomic_DNA"/>
</dbReference>
<name>A0AA40F9G5_9PEZI</name>
<dbReference type="PANTHER" id="PTHR10694:SF33">
    <property type="entry name" value="LYSINE-SPECIFIC DEMETHYLASE 5"/>
    <property type="match status" value="1"/>
</dbReference>
<dbReference type="AlphaFoldDB" id="A0AA40F9G5"/>
<feature type="compositionally biased region" description="Polar residues" evidence="3">
    <location>
        <begin position="152"/>
        <end position="167"/>
    </location>
</feature>
<feature type="region of interest" description="Disordered" evidence="3">
    <location>
        <begin position="687"/>
        <end position="849"/>
    </location>
</feature>
<feature type="compositionally biased region" description="Low complexity" evidence="3">
    <location>
        <begin position="571"/>
        <end position="589"/>
    </location>
</feature>